<dbReference type="AlphaFoldDB" id="A0A6A6HW03"/>
<organism evidence="3 4">
    <name type="scientific">Trematosphaeria pertusa</name>
    <dbReference type="NCBI Taxonomy" id="390896"/>
    <lineage>
        <taxon>Eukaryota</taxon>
        <taxon>Fungi</taxon>
        <taxon>Dikarya</taxon>
        <taxon>Ascomycota</taxon>
        <taxon>Pezizomycotina</taxon>
        <taxon>Dothideomycetes</taxon>
        <taxon>Pleosporomycetidae</taxon>
        <taxon>Pleosporales</taxon>
        <taxon>Massarineae</taxon>
        <taxon>Trematosphaeriaceae</taxon>
        <taxon>Trematosphaeria</taxon>
    </lineage>
</organism>
<protein>
    <recommendedName>
        <fullName evidence="2">Lipocalin-like domain-containing protein</fullName>
    </recommendedName>
</protein>
<dbReference type="InterPro" id="IPR024311">
    <property type="entry name" value="Lipocalin-like"/>
</dbReference>
<dbReference type="Proteomes" id="UP000800094">
    <property type="component" value="Unassembled WGS sequence"/>
</dbReference>
<sequence>MVSPQDVLSTLAGAWVLLNSSATNPDGTPVNRTTDTSQGRNGTGTLIYAASGYVSAILTPTDPLYRPRNLTYNDFDNTTDAEWAVLGKHNLAYTTPISVQVLPEGAADQGIVTHGPIKMANVPSLEGTNLVRNFTLMEEGRVLRLRIRASDGVRSLLYWGRM</sequence>
<dbReference type="OrthoDB" id="3904217at2759"/>
<dbReference type="RefSeq" id="XP_033677241.1">
    <property type="nucleotide sequence ID" value="XM_033825260.1"/>
</dbReference>
<dbReference type="EMBL" id="ML987208">
    <property type="protein sequence ID" value="KAF2242237.1"/>
    <property type="molecule type" value="Genomic_DNA"/>
</dbReference>
<gene>
    <name evidence="3" type="ORF">BU26DRAFT_467400</name>
</gene>
<feature type="non-terminal residue" evidence="3">
    <location>
        <position position="162"/>
    </location>
</feature>
<evidence type="ECO:0000256" key="1">
    <source>
        <dbReference type="SAM" id="MobiDB-lite"/>
    </source>
</evidence>
<keyword evidence="4" id="KW-1185">Reference proteome</keyword>
<evidence type="ECO:0000313" key="4">
    <source>
        <dbReference type="Proteomes" id="UP000800094"/>
    </source>
</evidence>
<feature type="region of interest" description="Disordered" evidence="1">
    <location>
        <begin position="22"/>
        <end position="42"/>
    </location>
</feature>
<dbReference type="Pfam" id="PF13924">
    <property type="entry name" value="Lipocalin_5"/>
    <property type="match status" value="1"/>
</dbReference>
<dbReference type="GeneID" id="54578590"/>
<feature type="domain" description="Lipocalin-like" evidence="2">
    <location>
        <begin position="13"/>
        <end position="144"/>
    </location>
</feature>
<proteinExistence type="predicted"/>
<evidence type="ECO:0000313" key="3">
    <source>
        <dbReference type="EMBL" id="KAF2242237.1"/>
    </source>
</evidence>
<accession>A0A6A6HW03</accession>
<name>A0A6A6HW03_9PLEO</name>
<reference evidence="3" key="1">
    <citation type="journal article" date="2020" name="Stud. Mycol.">
        <title>101 Dothideomycetes genomes: a test case for predicting lifestyles and emergence of pathogens.</title>
        <authorList>
            <person name="Haridas S."/>
            <person name="Albert R."/>
            <person name="Binder M."/>
            <person name="Bloem J."/>
            <person name="Labutti K."/>
            <person name="Salamov A."/>
            <person name="Andreopoulos B."/>
            <person name="Baker S."/>
            <person name="Barry K."/>
            <person name="Bills G."/>
            <person name="Bluhm B."/>
            <person name="Cannon C."/>
            <person name="Castanera R."/>
            <person name="Culley D."/>
            <person name="Daum C."/>
            <person name="Ezra D."/>
            <person name="Gonzalez J."/>
            <person name="Henrissat B."/>
            <person name="Kuo A."/>
            <person name="Liang C."/>
            <person name="Lipzen A."/>
            <person name="Lutzoni F."/>
            <person name="Magnuson J."/>
            <person name="Mondo S."/>
            <person name="Nolan M."/>
            <person name="Ohm R."/>
            <person name="Pangilinan J."/>
            <person name="Park H.-J."/>
            <person name="Ramirez L."/>
            <person name="Alfaro M."/>
            <person name="Sun H."/>
            <person name="Tritt A."/>
            <person name="Yoshinaga Y."/>
            <person name="Zwiers L.-H."/>
            <person name="Turgeon B."/>
            <person name="Goodwin S."/>
            <person name="Spatafora J."/>
            <person name="Crous P."/>
            <person name="Grigoriev I."/>
        </authorList>
    </citation>
    <scope>NUCLEOTIDE SEQUENCE</scope>
    <source>
        <strain evidence="3">CBS 122368</strain>
    </source>
</reference>
<evidence type="ECO:0000259" key="2">
    <source>
        <dbReference type="Pfam" id="PF13924"/>
    </source>
</evidence>